<evidence type="ECO:0000256" key="9">
    <source>
        <dbReference type="ARBA" id="ARBA00031501"/>
    </source>
</evidence>
<gene>
    <name evidence="11" type="ordered locus">Desca_0952</name>
</gene>
<dbReference type="Proteomes" id="UP000009226">
    <property type="component" value="Chromosome"/>
</dbReference>
<evidence type="ECO:0000256" key="8">
    <source>
        <dbReference type="ARBA" id="ARBA00031423"/>
    </source>
</evidence>
<name>F6B9Y0_DESCC</name>
<dbReference type="NCBIfam" id="NF011079">
    <property type="entry name" value="PRK14508.1-2"/>
    <property type="match status" value="1"/>
</dbReference>
<dbReference type="STRING" id="868595.Desca_0952"/>
<dbReference type="SUPFAM" id="SSF51445">
    <property type="entry name" value="(Trans)glycosidases"/>
    <property type="match status" value="1"/>
</dbReference>
<evidence type="ECO:0000256" key="2">
    <source>
        <dbReference type="ARBA" id="ARBA00005684"/>
    </source>
</evidence>
<evidence type="ECO:0000256" key="5">
    <source>
        <dbReference type="ARBA" id="ARBA00022676"/>
    </source>
</evidence>
<dbReference type="InterPro" id="IPR017853">
    <property type="entry name" value="GH"/>
</dbReference>
<evidence type="ECO:0000313" key="11">
    <source>
        <dbReference type="EMBL" id="AEF93828.1"/>
    </source>
</evidence>
<dbReference type="AlphaFoldDB" id="F6B9Y0"/>
<keyword evidence="12" id="KW-1185">Reference proteome</keyword>
<dbReference type="Pfam" id="PF02446">
    <property type="entry name" value="Glyco_hydro_77"/>
    <property type="match status" value="1"/>
</dbReference>
<dbReference type="GO" id="GO:0005975">
    <property type="term" value="P:carbohydrate metabolic process"/>
    <property type="evidence" value="ECO:0007669"/>
    <property type="project" value="InterPro"/>
</dbReference>
<sequence>MRSNRTCGILLHPTSLPSRYGIGDLGQEAYDFVDFLHRSKQKMWQILPLNPPGYGQSPFQCFSAFAGNPLLISLDKLVEAGLLTHQDAAHTPVFSEEKVQFDPVAEYKYSLLRKAFGNFQTRPQSEAYIKFVQNTPWLKDYALFMSLKDYFGGVAWNHWDKAIALREKQALRRFENLLREEIAYYQFLQFIFFQQWQDLKAYANNKGIKIIGDLPIFISYDSSDAWANPRLFELDELGNPAKVAGVPPDYFSETGQLWGNPHYRWREMEKDDFKWWRERFKNLLAIVDVVRIDHFRGFEAYWEIPAGEETAINGRWVKGPGEKLFRSIQRHLGDIPVIAEDLGVITPEVEELKNKFNFPGMKILQFNLHPWEKEEFLPHNYEHHAVVYTGTHDNDTTLGWYQKITDPKHLKFLQEYLKLDKDHSEQDICWRMIELAYRTRTNTVIIPLQDVLCLGSEARMNFPGTVDGNWQWRFKKGSLTPAIAERLSRLAVSCHR</sequence>
<keyword evidence="7 10" id="KW-0119">Carbohydrate metabolism</keyword>
<evidence type="ECO:0000313" key="12">
    <source>
        <dbReference type="Proteomes" id="UP000009226"/>
    </source>
</evidence>
<reference evidence="11" key="1">
    <citation type="submission" date="2011-05" db="EMBL/GenBank/DDBJ databases">
        <title>Complete sequence of Desulfotomaculum carboxydivorans CO-1-SRB.</title>
        <authorList>
            <consortium name="US DOE Joint Genome Institute"/>
            <person name="Lucas S."/>
            <person name="Han J."/>
            <person name="Lapidus A."/>
            <person name="Cheng J.-F."/>
            <person name="Goodwin L."/>
            <person name="Pitluck S."/>
            <person name="Peters L."/>
            <person name="Mikhailova N."/>
            <person name="Lu M."/>
            <person name="Han C."/>
            <person name="Tapia R."/>
            <person name="Land M."/>
            <person name="Hauser L."/>
            <person name="Kyrpides N."/>
            <person name="Ivanova N."/>
            <person name="Pagani I."/>
            <person name="Stams A."/>
            <person name="Plugge C."/>
            <person name="Muyzer G."/>
            <person name="Kuever J."/>
            <person name="Parshina S."/>
            <person name="Ivanova A."/>
            <person name="Nazina T."/>
            <person name="Woyke T."/>
        </authorList>
    </citation>
    <scope>NUCLEOTIDE SEQUENCE [LARGE SCALE GENOMIC DNA]</scope>
    <source>
        <strain evidence="11">CO-1-SRB</strain>
    </source>
</reference>
<dbReference type="PANTHER" id="PTHR32438:SF5">
    <property type="entry name" value="4-ALPHA-GLUCANOTRANSFERASE DPE1, CHLOROPLASTIC_AMYLOPLASTIC"/>
    <property type="match status" value="1"/>
</dbReference>
<comment type="catalytic activity">
    <reaction evidence="1 10">
        <text>Transfers a segment of a (1-&gt;4)-alpha-D-glucan to a new position in an acceptor, which may be glucose or a (1-&gt;4)-alpha-D-glucan.</text>
        <dbReference type="EC" id="2.4.1.25"/>
    </reaction>
</comment>
<evidence type="ECO:0000256" key="10">
    <source>
        <dbReference type="RuleBase" id="RU361207"/>
    </source>
</evidence>
<dbReference type="EC" id="2.4.1.25" evidence="3 10"/>
<protein>
    <recommendedName>
        <fullName evidence="4 10">4-alpha-glucanotransferase</fullName>
        <ecNumber evidence="3 10">2.4.1.25</ecNumber>
    </recommendedName>
    <alternativeName>
        <fullName evidence="8 10">Amylomaltase</fullName>
    </alternativeName>
    <alternativeName>
        <fullName evidence="9 10">Disproportionating enzyme</fullName>
    </alternativeName>
</protein>
<evidence type="ECO:0000256" key="7">
    <source>
        <dbReference type="ARBA" id="ARBA00023277"/>
    </source>
</evidence>
<evidence type="ECO:0000256" key="4">
    <source>
        <dbReference type="ARBA" id="ARBA00020295"/>
    </source>
</evidence>
<keyword evidence="5 10" id="KW-0328">Glycosyltransferase</keyword>
<accession>F6B9Y0</accession>
<dbReference type="EMBL" id="CP002736">
    <property type="protein sequence ID" value="AEF93828.1"/>
    <property type="molecule type" value="Genomic_DNA"/>
</dbReference>
<dbReference type="KEGG" id="dca:Desca_0952"/>
<dbReference type="eggNOG" id="COG1640">
    <property type="taxonomic scope" value="Bacteria"/>
</dbReference>
<dbReference type="NCBIfam" id="TIGR00217">
    <property type="entry name" value="malQ"/>
    <property type="match status" value="1"/>
</dbReference>
<dbReference type="GO" id="GO:0004134">
    <property type="term" value="F:4-alpha-glucanotransferase activity"/>
    <property type="evidence" value="ECO:0007669"/>
    <property type="project" value="UniProtKB-EC"/>
</dbReference>
<organism evidence="11 12">
    <name type="scientific">Desulfotomaculum nigrificans (strain DSM 14880 / VKM B-2319 / CO-1-SRB)</name>
    <name type="common">Desulfotomaculum carboxydivorans</name>
    <dbReference type="NCBI Taxonomy" id="868595"/>
    <lineage>
        <taxon>Bacteria</taxon>
        <taxon>Bacillati</taxon>
        <taxon>Bacillota</taxon>
        <taxon>Clostridia</taxon>
        <taxon>Eubacteriales</taxon>
        <taxon>Desulfotomaculaceae</taxon>
        <taxon>Desulfotomaculum</taxon>
    </lineage>
</organism>
<dbReference type="RefSeq" id="WP_013809941.1">
    <property type="nucleotide sequence ID" value="NC_015565.1"/>
</dbReference>
<comment type="similarity">
    <text evidence="2 10">Belongs to the disproportionating enzyme family.</text>
</comment>
<dbReference type="InterPro" id="IPR003385">
    <property type="entry name" value="Glyco_hydro_77"/>
</dbReference>
<dbReference type="NCBIfam" id="NF011080">
    <property type="entry name" value="PRK14508.1-3"/>
    <property type="match status" value="1"/>
</dbReference>
<evidence type="ECO:0000256" key="6">
    <source>
        <dbReference type="ARBA" id="ARBA00022679"/>
    </source>
</evidence>
<dbReference type="PANTHER" id="PTHR32438">
    <property type="entry name" value="4-ALPHA-GLUCANOTRANSFERASE DPE1, CHLOROPLASTIC/AMYLOPLASTIC"/>
    <property type="match status" value="1"/>
</dbReference>
<dbReference type="HOGENOM" id="CLU_014132_1_0_9"/>
<evidence type="ECO:0000256" key="3">
    <source>
        <dbReference type="ARBA" id="ARBA00012560"/>
    </source>
</evidence>
<evidence type="ECO:0000256" key="1">
    <source>
        <dbReference type="ARBA" id="ARBA00000439"/>
    </source>
</evidence>
<proteinExistence type="inferred from homology"/>
<keyword evidence="6 10" id="KW-0808">Transferase</keyword>
<dbReference type="Gene3D" id="3.20.20.80">
    <property type="entry name" value="Glycosidases"/>
    <property type="match status" value="1"/>
</dbReference>